<feature type="domain" description="Activator of Hsp90 ATPase homologue 1/2-like C-terminal" evidence="2">
    <location>
        <begin position="15"/>
        <end position="135"/>
    </location>
</feature>
<dbReference type="EMBL" id="LT629791">
    <property type="protein sequence ID" value="SDU58774.1"/>
    <property type="molecule type" value="Genomic_DNA"/>
</dbReference>
<sequence>MSPVPEIRRELLVEAAPAVAFDVFTAGIGRWWPLARFSVYGEAATVAFEDGVIVERSEAGDEAAWGTVTRWEPPAVVAFTWHPGRPADAAGLVEVSFAAVDGGGTLVTLRHSGWESYDDPSTARADYDRGWPLVLGRYRDELGRTTASRAPDPS</sequence>
<dbReference type="SUPFAM" id="SSF55961">
    <property type="entry name" value="Bet v1-like"/>
    <property type="match status" value="1"/>
</dbReference>
<dbReference type="InterPro" id="IPR023393">
    <property type="entry name" value="START-like_dom_sf"/>
</dbReference>
<evidence type="ECO:0000313" key="4">
    <source>
        <dbReference type="Proteomes" id="UP000182977"/>
    </source>
</evidence>
<dbReference type="STRING" id="419479.SAMN04488563_2973"/>
<name>A0A1H2JQF2_9ACTN</name>
<proteinExistence type="inferred from homology"/>
<dbReference type="OrthoDB" id="9798201at2"/>
<evidence type="ECO:0000256" key="1">
    <source>
        <dbReference type="ARBA" id="ARBA00006817"/>
    </source>
</evidence>
<evidence type="ECO:0000259" key="2">
    <source>
        <dbReference type="Pfam" id="PF08327"/>
    </source>
</evidence>
<keyword evidence="4" id="KW-1185">Reference proteome</keyword>
<gene>
    <name evidence="3" type="ORF">SAMN04488563_2973</name>
</gene>
<organism evidence="3 4">
    <name type="scientific">Jiangella alkaliphila</name>
    <dbReference type="NCBI Taxonomy" id="419479"/>
    <lineage>
        <taxon>Bacteria</taxon>
        <taxon>Bacillati</taxon>
        <taxon>Actinomycetota</taxon>
        <taxon>Actinomycetes</taxon>
        <taxon>Jiangellales</taxon>
        <taxon>Jiangellaceae</taxon>
        <taxon>Jiangella</taxon>
    </lineage>
</organism>
<protein>
    <submittedName>
        <fullName evidence="3">Uncharacterized conserved protein YndB, AHSA1/START domain</fullName>
    </submittedName>
</protein>
<dbReference type="InterPro" id="IPR013538">
    <property type="entry name" value="ASHA1/2-like_C"/>
</dbReference>
<comment type="similarity">
    <text evidence="1">Belongs to the AHA1 family.</text>
</comment>
<reference evidence="4" key="1">
    <citation type="submission" date="2016-10" db="EMBL/GenBank/DDBJ databases">
        <authorList>
            <person name="Varghese N."/>
            <person name="Submissions S."/>
        </authorList>
    </citation>
    <scope>NUCLEOTIDE SEQUENCE [LARGE SCALE GENOMIC DNA]</scope>
    <source>
        <strain evidence="4">DSM 45079</strain>
    </source>
</reference>
<dbReference type="RefSeq" id="WP_046767347.1">
    <property type="nucleotide sequence ID" value="NZ_KQ061221.1"/>
</dbReference>
<evidence type="ECO:0000313" key="3">
    <source>
        <dbReference type="EMBL" id="SDU58774.1"/>
    </source>
</evidence>
<dbReference type="Gene3D" id="3.30.530.20">
    <property type="match status" value="1"/>
</dbReference>
<accession>A0A1H2JQF2</accession>
<dbReference type="Pfam" id="PF08327">
    <property type="entry name" value="AHSA1"/>
    <property type="match status" value="1"/>
</dbReference>
<dbReference type="AlphaFoldDB" id="A0A1H2JQF2"/>
<dbReference type="Proteomes" id="UP000182977">
    <property type="component" value="Chromosome I"/>
</dbReference>